<dbReference type="GeneID" id="23890291"/>
<dbReference type="OrthoDB" id="5148997at2759"/>
<evidence type="ECO:0000256" key="1">
    <source>
        <dbReference type="SAM" id="MobiDB-lite"/>
    </source>
</evidence>
<reference evidence="2 3" key="1">
    <citation type="journal article" date="2014" name="PLoS Genet.">
        <title>Analysis of the genome and transcriptome of Cryptococcus neoformans var. grubii reveals complex RNA expression and microevolution leading to virulence attenuation.</title>
        <authorList>
            <person name="Janbon G."/>
            <person name="Ormerod K.L."/>
            <person name="Paulet D."/>
            <person name="Byrnes E.J.III."/>
            <person name="Yadav V."/>
            <person name="Chatterjee G."/>
            <person name="Mullapudi N."/>
            <person name="Hon C.C."/>
            <person name="Billmyre R.B."/>
            <person name="Brunel F."/>
            <person name="Bahn Y.S."/>
            <person name="Chen W."/>
            <person name="Chen Y."/>
            <person name="Chow E.W."/>
            <person name="Coppee J.Y."/>
            <person name="Floyd-Averette A."/>
            <person name="Gaillardin C."/>
            <person name="Gerik K.J."/>
            <person name="Goldberg J."/>
            <person name="Gonzalez-Hilarion S."/>
            <person name="Gujja S."/>
            <person name="Hamlin J.L."/>
            <person name="Hsueh Y.P."/>
            <person name="Ianiri G."/>
            <person name="Jones S."/>
            <person name="Kodira C.D."/>
            <person name="Kozubowski L."/>
            <person name="Lam W."/>
            <person name="Marra M."/>
            <person name="Mesner L.D."/>
            <person name="Mieczkowski P.A."/>
            <person name="Moyrand F."/>
            <person name="Nielsen K."/>
            <person name="Proux C."/>
            <person name="Rossignol T."/>
            <person name="Schein J.E."/>
            <person name="Sun S."/>
            <person name="Wollschlaeger C."/>
            <person name="Wood I.A."/>
            <person name="Zeng Q."/>
            <person name="Neuveglise C."/>
            <person name="Newlon C.S."/>
            <person name="Perfect J.R."/>
            <person name="Lodge J.K."/>
            <person name="Idnurm A."/>
            <person name="Stajich J.E."/>
            <person name="Kronstad J.W."/>
            <person name="Sanyal K."/>
            <person name="Heitman J."/>
            <person name="Fraser J.A."/>
            <person name="Cuomo C.A."/>
            <person name="Dietrich F.S."/>
        </authorList>
    </citation>
    <scope>NUCLEOTIDE SEQUENCE [LARGE SCALE GENOMIC DNA]</scope>
    <source>
        <strain evidence="3">H99 / ATCC 208821 / CBS 10515 / FGSC 9487</strain>
    </source>
</reference>
<dbReference type="RefSeq" id="XP_012049656.1">
    <property type="nucleotide sequence ID" value="XM_012194266.1"/>
</dbReference>
<dbReference type="EMBL" id="CP003824">
    <property type="protein sequence ID" value="AFR95091.1"/>
    <property type="molecule type" value="Genomic_DNA"/>
</dbReference>
<evidence type="ECO:0000313" key="3">
    <source>
        <dbReference type="Proteomes" id="UP000010091"/>
    </source>
</evidence>
<dbReference type="HOGENOM" id="CLU_576195_0_0_1"/>
<dbReference type="VEuPathDB" id="FungiDB:CNAG_07444"/>
<name>J9VNT3_CRYN9</name>
<evidence type="ECO:0000313" key="2">
    <source>
        <dbReference type="EMBL" id="AFR95091.1"/>
    </source>
</evidence>
<accession>J9VNT3</accession>
<dbReference type="AlphaFoldDB" id="J9VNT3"/>
<feature type="compositionally biased region" description="Basic and acidic residues" evidence="1">
    <location>
        <begin position="204"/>
        <end position="219"/>
    </location>
</feature>
<proteinExistence type="predicted"/>
<protein>
    <submittedName>
        <fullName evidence="2">Uncharacterized protein</fullName>
    </submittedName>
</protein>
<feature type="compositionally biased region" description="Acidic residues" evidence="1">
    <location>
        <begin position="154"/>
        <end position="165"/>
    </location>
</feature>
<organism evidence="2 3">
    <name type="scientific">Cryptococcus neoformans (strain H99 / ATCC 208821 / CBS 10515 / FGSC 9487)</name>
    <name type="common">Cryptococcus neoformans var. grubii serotype A</name>
    <dbReference type="NCBI Taxonomy" id="235443"/>
    <lineage>
        <taxon>Eukaryota</taxon>
        <taxon>Fungi</taxon>
        <taxon>Dikarya</taxon>
        <taxon>Basidiomycota</taxon>
        <taxon>Agaricomycotina</taxon>
        <taxon>Tremellomycetes</taxon>
        <taxon>Tremellales</taxon>
        <taxon>Cryptococcaceae</taxon>
        <taxon>Cryptococcus</taxon>
        <taxon>Cryptococcus neoformans species complex</taxon>
    </lineage>
</organism>
<gene>
    <name evidence="2" type="ORF">CNAG_07444</name>
</gene>
<dbReference type="Proteomes" id="UP000010091">
    <property type="component" value="Chromosome 5"/>
</dbReference>
<sequence>MTRSSFTSAQTLVVIQDVSEAESTLGNNMVNEAVLLHFMWDYVFIRPKDSRTKESTSQAPSTASIASLRILSNSNPWQHSAHPNNPNVSCLRSGFLAGRMCYGLESTRESGTPSTQVAGMPELEEQDIDVRNVRSISGGPDLTASLQATVNDSSSDEDEEDENEVSEGLMRDVNNRIILVGTGMSKKRKSNAGKKSAVPGKNRSNMDETSRKKGGKGEKKGCSRITVLLKSSWMNQLGLEGIRNCQLTSAVVKTWHPKTKQWYTHFIALHRATEQRPKEKHVDKMMDTIFEGYQNRNEIQLSCGYCFQRDTSEALRGMVSQSFGLYNLFRGITSVAIGETEAIVPHLDHNGSNGYSIIFQLSGVKGYTRVPQLSLDITHAVDDVIFLPTSQLVHFTSSRNTDSKRIMAQRMMTLSELAAMGAGGRGTNQTQRPSKPRSFLPVLFPHLRREERWLRYGVLEEKNPLSTAEWLQLA</sequence>
<keyword evidence="3" id="KW-1185">Reference proteome</keyword>
<dbReference type="KEGG" id="cng:CNAG_07444"/>
<feature type="region of interest" description="Disordered" evidence="1">
    <location>
        <begin position="106"/>
        <end position="219"/>
    </location>
</feature>